<gene>
    <name evidence="17" type="primary">Thop1</name>
    <name evidence="17" type="ORF">AK812_SmicGene32148</name>
</gene>
<feature type="transmembrane region" description="Helical" evidence="15">
    <location>
        <begin position="921"/>
        <end position="939"/>
    </location>
</feature>
<keyword evidence="5 13" id="KW-0645">Protease</keyword>
<evidence type="ECO:0000256" key="10">
    <source>
        <dbReference type="ARBA" id="ARBA00022989"/>
    </source>
</evidence>
<evidence type="ECO:0000256" key="1">
    <source>
        <dbReference type="ARBA" id="ARBA00004141"/>
    </source>
</evidence>
<keyword evidence="18" id="KW-1185">Reference proteome</keyword>
<comment type="cofactor">
    <cofactor evidence="13">
        <name>Zn(2+)</name>
        <dbReference type="ChEBI" id="CHEBI:29105"/>
    </cofactor>
    <text evidence="13">Binds 1 zinc ion.</text>
</comment>
<evidence type="ECO:0000256" key="7">
    <source>
        <dbReference type="ARBA" id="ARBA00022723"/>
    </source>
</evidence>
<dbReference type="Gene3D" id="3.40.390.10">
    <property type="entry name" value="Collagenase (Catalytic Domain)"/>
    <property type="match status" value="1"/>
</dbReference>
<comment type="similarity">
    <text evidence="3 13">Belongs to the peptidase M3 family.</text>
</comment>
<evidence type="ECO:0000313" key="17">
    <source>
        <dbReference type="EMBL" id="OLP86731.1"/>
    </source>
</evidence>
<evidence type="ECO:0000256" key="5">
    <source>
        <dbReference type="ARBA" id="ARBA00022670"/>
    </source>
</evidence>
<dbReference type="Gene3D" id="1.20.1050.40">
    <property type="entry name" value="Endopeptidase. Chain P, domain 1"/>
    <property type="match status" value="1"/>
</dbReference>
<dbReference type="GO" id="GO:0022857">
    <property type="term" value="F:transmembrane transporter activity"/>
    <property type="evidence" value="ECO:0007669"/>
    <property type="project" value="InterPro"/>
</dbReference>
<evidence type="ECO:0000256" key="11">
    <source>
        <dbReference type="ARBA" id="ARBA00023049"/>
    </source>
</evidence>
<evidence type="ECO:0000256" key="3">
    <source>
        <dbReference type="ARBA" id="ARBA00006040"/>
    </source>
</evidence>
<evidence type="ECO:0000256" key="12">
    <source>
        <dbReference type="ARBA" id="ARBA00023136"/>
    </source>
</evidence>
<dbReference type="CDD" id="cd06455">
    <property type="entry name" value="M3A_TOP"/>
    <property type="match status" value="1"/>
</dbReference>
<feature type="transmembrane region" description="Helical" evidence="15">
    <location>
        <begin position="775"/>
        <end position="794"/>
    </location>
</feature>
<feature type="transmembrane region" description="Helical" evidence="15">
    <location>
        <begin position="740"/>
        <end position="763"/>
    </location>
</feature>
<dbReference type="OrthoDB" id="435495at2759"/>
<dbReference type="Gene3D" id="1.10.1370.10">
    <property type="entry name" value="Neurolysin, domain 3"/>
    <property type="match status" value="1"/>
</dbReference>
<dbReference type="Pfam" id="PF00083">
    <property type="entry name" value="Sugar_tr"/>
    <property type="match status" value="1"/>
</dbReference>
<dbReference type="InterPro" id="IPR045090">
    <property type="entry name" value="Pept_M3A_M3B"/>
</dbReference>
<dbReference type="InterPro" id="IPR036259">
    <property type="entry name" value="MFS_trans_sf"/>
</dbReference>
<feature type="transmembrane region" description="Helical" evidence="15">
    <location>
        <begin position="646"/>
        <end position="667"/>
    </location>
</feature>
<feature type="compositionally biased region" description="Basic and acidic residues" evidence="14">
    <location>
        <begin position="1307"/>
        <end position="1324"/>
    </location>
</feature>
<keyword evidence="6 15" id="KW-0812">Transmembrane</keyword>
<dbReference type="PROSITE" id="PS00217">
    <property type="entry name" value="SUGAR_TRANSPORT_2"/>
    <property type="match status" value="1"/>
</dbReference>
<evidence type="ECO:0000256" key="15">
    <source>
        <dbReference type="SAM" id="Phobius"/>
    </source>
</evidence>
<dbReference type="PANTHER" id="PTHR11804">
    <property type="entry name" value="PROTEASE M3 THIMET OLIGOPEPTIDASE-RELATED"/>
    <property type="match status" value="1"/>
</dbReference>
<dbReference type="EMBL" id="LSRX01000902">
    <property type="protein sequence ID" value="OLP86731.1"/>
    <property type="molecule type" value="Genomic_DNA"/>
</dbReference>
<dbReference type="GO" id="GO:0004222">
    <property type="term" value="F:metalloendopeptidase activity"/>
    <property type="evidence" value="ECO:0007669"/>
    <property type="project" value="InterPro"/>
</dbReference>
<feature type="compositionally biased region" description="Basic and acidic residues" evidence="14">
    <location>
        <begin position="317"/>
        <end position="333"/>
    </location>
</feature>
<keyword evidence="10 15" id="KW-1133">Transmembrane helix</keyword>
<keyword evidence="12 15" id="KW-0472">Membrane</keyword>
<keyword evidence="8 13" id="KW-0378">Hydrolase</keyword>
<feature type="transmembrane region" description="Helical" evidence="15">
    <location>
        <begin position="951"/>
        <end position="969"/>
    </location>
</feature>
<feature type="region of interest" description="Disordered" evidence="14">
    <location>
        <begin position="304"/>
        <end position="339"/>
    </location>
</feature>
<evidence type="ECO:0000256" key="8">
    <source>
        <dbReference type="ARBA" id="ARBA00022801"/>
    </source>
</evidence>
<dbReference type="SUPFAM" id="SSF103473">
    <property type="entry name" value="MFS general substrate transporter"/>
    <property type="match status" value="1"/>
</dbReference>
<evidence type="ECO:0000313" key="18">
    <source>
        <dbReference type="Proteomes" id="UP000186817"/>
    </source>
</evidence>
<protein>
    <submittedName>
        <fullName evidence="17">Thimet oligopeptidase</fullName>
    </submittedName>
</protein>
<feature type="transmembrane region" description="Helical" evidence="15">
    <location>
        <begin position="981"/>
        <end position="1008"/>
    </location>
</feature>
<dbReference type="SUPFAM" id="SSF55486">
    <property type="entry name" value="Metalloproteases ('zincins'), catalytic domain"/>
    <property type="match status" value="1"/>
</dbReference>
<dbReference type="InterPro" id="IPR024079">
    <property type="entry name" value="MetalloPept_cat_dom_sf"/>
</dbReference>
<dbReference type="InterPro" id="IPR024080">
    <property type="entry name" value="Neurolysin/TOP_N"/>
</dbReference>
<organism evidence="17 18">
    <name type="scientific">Symbiodinium microadriaticum</name>
    <name type="common">Dinoflagellate</name>
    <name type="synonym">Zooxanthella microadriatica</name>
    <dbReference type="NCBI Taxonomy" id="2951"/>
    <lineage>
        <taxon>Eukaryota</taxon>
        <taxon>Sar</taxon>
        <taxon>Alveolata</taxon>
        <taxon>Dinophyceae</taxon>
        <taxon>Suessiales</taxon>
        <taxon>Symbiodiniaceae</taxon>
        <taxon>Symbiodinium</taxon>
    </lineage>
</organism>
<feature type="region of interest" description="Disordered" evidence="14">
    <location>
        <begin position="1302"/>
        <end position="1329"/>
    </location>
</feature>
<name>A0A1Q9CUX2_SYMMI</name>
<evidence type="ECO:0000259" key="16">
    <source>
        <dbReference type="PROSITE" id="PS50850"/>
    </source>
</evidence>
<dbReference type="PROSITE" id="PS50850">
    <property type="entry name" value="MFS"/>
    <property type="match status" value="1"/>
</dbReference>
<evidence type="ECO:0000256" key="14">
    <source>
        <dbReference type="SAM" id="MobiDB-lite"/>
    </source>
</evidence>
<dbReference type="InterPro" id="IPR024077">
    <property type="entry name" value="Neurolysin/TOP_dom2"/>
</dbReference>
<evidence type="ECO:0000256" key="13">
    <source>
        <dbReference type="RuleBase" id="RU003435"/>
    </source>
</evidence>
<accession>A0A1Q9CUX2</accession>
<dbReference type="Proteomes" id="UP000186817">
    <property type="component" value="Unassembled WGS sequence"/>
</dbReference>
<comment type="caution">
    <text evidence="17">The sequence shown here is derived from an EMBL/GenBank/DDBJ whole genome shotgun (WGS) entry which is preliminary data.</text>
</comment>
<dbReference type="GO" id="GO:0046872">
    <property type="term" value="F:metal ion binding"/>
    <property type="evidence" value="ECO:0007669"/>
    <property type="project" value="UniProtKB-UniRule"/>
</dbReference>
<dbReference type="Gene3D" id="1.20.1250.20">
    <property type="entry name" value="MFS general substrate transporter like domains"/>
    <property type="match status" value="1"/>
</dbReference>
<dbReference type="InterPro" id="IPR020846">
    <property type="entry name" value="MFS_dom"/>
</dbReference>
<keyword evidence="4" id="KW-0934">Plastid</keyword>
<sequence>MELADPTWFAQASSARARLPWQSARWRLGHVRSSGSLASRAARLRSCLAPAVLLLARSAPARSRSTSCHRSARPAKDTAVDSCKRELLYLAAAGNRFSASLADRKRAVELVDTLALDFRAAQDVNMRRDLLRGHWKLVYTSSPDLTSLNTLPLGWQTDRVGQSFLTASFARNEIDFLSPLGSKVSQEVNCTWRIVTPMDDSFLVELVFRYSTTRLEEVAGLQLTVPALNLPLPPGAGVFEVAFVDDDLLVQRTRVGNANAAVNVLLKEADELQPGRDVQARQMKQARIRDWLARKEAELEARRRQRQDEEMLQQQKKQLEVSQKDRQEAELQRQRSGRLRFAARRRQEMDLELQQHRACPLSAREPRENRDFQAVKGRTLAAYATPRPGSQRRERPGSARAALRMVRGSRQECFRTNVLDLSCTAIFRSTALLVGHRQEWEASGQLATSKTDAASWTMEVILLGSEGLPEGSVLSLKWGDLKRQAPVSQTGQHFRFNDSPAQPLQMKVEVLTPLAPAQMVSIDPMQETFEVAFDPQMKVRLQQRPATELQRPVVDITAAGKGLPLFEWGCPRPPWPACGYMDESSDPEFSGGVEVKERVVNKKFIAAALGNWLEWYDFGVYAALADLLGQHFFPDHDASVQVMQSFLAFAAGYISRPVGGILIGIIGDRLGRKSALWTSILLMMFPTFFIGCLPTYQTAGWLSTILLVILRLLQGIAIGGEYVSALVFSMEHAPGQNKTISGALMSVSVAVGTFSGFGVVVLMRHALSAEAMASIGWRICFWLGLVVGIVGIFLRRQVADPREFIDAQQAGQLSQPIWAALWTHFPDVLLMIGVEAITPVTWYQNFIWIQQVYEGTLTSAPPMPGGAELNTFMQLAPSLFMVGIAACRSDFNFLTSVRRGMALLAALAVPAYLLFDLRVFWAAFLSQSFLAIGGGLIAWGNPYLMHSSFPVDIRVMAMGISYNLSAALLGGPTPYICSQLVVHFGVLSASIWLLFIASLSYTCVCLLLRRQGQPDPDGSAGCFIPRGVKVVHEAYERRISSLVSAAESGHSVSFASTFGALADADGFASLASVELTLPALVSGDPEARAASAAAKKSLSDMWSKTYTRPDLYKILHAAKDSAETTEEIRLVTVVLEKFRQSGCGLASDDREELASLDRRCKELAFQVEQNINEDCSSVDLTVDELFGCEESFIQSLPSAPGSSLKRCSLKAPVLGPIMQRAHSSSTRRRMLEASQQRCEKNGPLLEEILSLRQKAAERLGFRCHAERATSQKMAGTADAVRQFCEDMQRRLRPLRDAELLKLSSRKQRQDADPEASSRKRRLDEAEPCQTEADSPVVHCLDAWDVSYYTDLLQREELHLDDAKVKEFFPLEGTIQRILEVYSELLGLKFERNAGLPVWHEEVVAFEVKECKSDRLVGHLYLDQFPRDGKFAHQMILPLAPGFTSIGEECVKCVPACVNISNLARPEGGRPALLRLTEMKTLFHELGHAMHCLCTQTRFSILSWAWPMVPWPGGVEQDFLEVPSMALEKFAGEPSLLHRVARHFSGDGSKLDAAAIEQIQKLERFMAGTQESRLISMSMIDLLLHSQAPPYSFDGKAGLSPPELYRLVVEKCTSLKQLPNTNFCASWYHLYIGYDAGVYGYAWSDVFAADIFESMRTCQTGPLSAETGERLRSQILEPCATKPGFDMLRGFLGREPSVDAWCRFKGIQ</sequence>
<reference evidence="17 18" key="1">
    <citation type="submission" date="2016-02" db="EMBL/GenBank/DDBJ databases">
        <title>Genome analysis of coral dinoflagellate symbionts highlights evolutionary adaptations to a symbiotic lifestyle.</title>
        <authorList>
            <person name="Aranda M."/>
            <person name="Li Y."/>
            <person name="Liew Y.J."/>
            <person name="Baumgarten S."/>
            <person name="Simakov O."/>
            <person name="Wilson M."/>
            <person name="Piel J."/>
            <person name="Ashoor H."/>
            <person name="Bougouffa S."/>
            <person name="Bajic V.B."/>
            <person name="Ryu T."/>
            <person name="Ravasi T."/>
            <person name="Bayer T."/>
            <person name="Micklem G."/>
            <person name="Kim H."/>
            <person name="Bhak J."/>
            <person name="Lajeunesse T.C."/>
            <person name="Voolstra C.R."/>
        </authorList>
    </citation>
    <scope>NUCLEOTIDE SEQUENCE [LARGE SCALE GENOMIC DNA]</scope>
    <source>
        <strain evidence="17 18">CCMP2467</strain>
    </source>
</reference>
<dbReference type="PANTHER" id="PTHR11804:SF82">
    <property type="entry name" value="THIMET OLIGOPEPTIDASE-RELATED"/>
    <property type="match status" value="1"/>
</dbReference>
<evidence type="ECO:0000256" key="4">
    <source>
        <dbReference type="ARBA" id="ARBA00022640"/>
    </source>
</evidence>
<dbReference type="InterPro" id="IPR001567">
    <property type="entry name" value="Pept_M3A_M3B_dom"/>
</dbReference>
<dbReference type="InterPro" id="IPR006843">
    <property type="entry name" value="PAP/fibrillin_dom"/>
</dbReference>
<keyword evidence="9 13" id="KW-0862">Zinc</keyword>
<dbReference type="InterPro" id="IPR005829">
    <property type="entry name" value="Sugar_transporter_CS"/>
</dbReference>
<feature type="domain" description="Major facilitator superfamily (MFS) profile" evidence="16">
    <location>
        <begin position="603"/>
        <end position="1013"/>
    </location>
</feature>
<feature type="transmembrane region" description="Helical" evidence="15">
    <location>
        <begin position="702"/>
        <end position="728"/>
    </location>
</feature>
<dbReference type="Pfam" id="PF04755">
    <property type="entry name" value="PAP_fibrillin"/>
    <property type="match status" value="1"/>
</dbReference>
<dbReference type="GO" id="GO:0006508">
    <property type="term" value="P:proteolysis"/>
    <property type="evidence" value="ECO:0007669"/>
    <property type="project" value="UniProtKB-KW"/>
</dbReference>
<proteinExistence type="inferred from homology"/>
<dbReference type="GO" id="GO:0006518">
    <property type="term" value="P:peptide metabolic process"/>
    <property type="evidence" value="ECO:0007669"/>
    <property type="project" value="TreeGrafter"/>
</dbReference>
<dbReference type="Pfam" id="PF01432">
    <property type="entry name" value="Peptidase_M3"/>
    <property type="match status" value="1"/>
</dbReference>
<feature type="transmembrane region" description="Helical" evidence="15">
    <location>
        <begin position="674"/>
        <end position="696"/>
    </location>
</feature>
<dbReference type="GO" id="GO:0016020">
    <property type="term" value="C:membrane"/>
    <property type="evidence" value="ECO:0007669"/>
    <property type="project" value="UniProtKB-SubCell"/>
</dbReference>
<keyword evidence="7 13" id="KW-0479">Metal-binding</keyword>
<comment type="subcellular location">
    <subcellularLocation>
        <location evidence="1">Membrane</location>
        <topology evidence="1">Multi-pass membrane protein</topology>
    </subcellularLocation>
    <subcellularLocation>
        <location evidence="2">Plastid</location>
    </subcellularLocation>
</comment>
<dbReference type="GO" id="GO:0009536">
    <property type="term" value="C:plastid"/>
    <property type="evidence" value="ECO:0007669"/>
    <property type="project" value="UniProtKB-SubCell"/>
</dbReference>
<evidence type="ECO:0000256" key="9">
    <source>
        <dbReference type="ARBA" id="ARBA00022833"/>
    </source>
</evidence>
<keyword evidence="11 13" id="KW-0482">Metalloprotease</keyword>
<dbReference type="InterPro" id="IPR005828">
    <property type="entry name" value="MFS_sugar_transport-like"/>
</dbReference>
<evidence type="ECO:0000256" key="2">
    <source>
        <dbReference type="ARBA" id="ARBA00004474"/>
    </source>
</evidence>
<evidence type="ECO:0000256" key="6">
    <source>
        <dbReference type="ARBA" id="ARBA00022692"/>
    </source>
</evidence>